<sequence length="399" mass="46541">MSINRNDPCICGSGKKYKKCCMNNNVVSLNHIRDGELNKLQFELLAFANNEHESLLTDVLDDFLDDEDLLEEEEELLTFFLTVWSIFSIRSDHGQSIFSQFIEEKKREKTLRSSTLNQLEAWDQTTASLSIITDIIDDLHLVVEDIFTNEKKQVKLTEKNEYLEVGGSLLGFLLPYGTEFTYFTEYLDFDANETPILTSEILNIFDESEYAIHESFMLDAFPSIIISIIVGEMGEGPDIEQINWENPKYEAVAKLYNEKNEEEDLPKQFRDLGITLWYIFCTKEKPVIRKPEVYASALHYFIDQKVPYFTFNTQAELAEIYQVSKGSLSKAYHQLEKSLASELADLYDFMEEEDDSYYLPDYDLDDFDEDDFEEIDDDEIDLEDLFSEDEESPFNKKRK</sequence>
<dbReference type="Gene3D" id="3.10.450.50">
    <property type="match status" value="1"/>
</dbReference>
<dbReference type="Proteomes" id="UP000515490">
    <property type="component" value="Chromosome"/>
</dbReference>
<dbReference type="SUPFAM" id="SSF103642">
    <property type="entry name" value="Sec-C motif"/>
    <property type="match status" value="1"/>
</dbReference>
<dbReference type="InterPro" id="IPR004027">
    <property type="entry name" value="SEC_C_motif"/>
</dbReference>
<dbReference type="RefSeq" id="WP_066328787.1">
    <property type="nucleotide sequence ID" value="NZ_CP055263.1"/>
</dbReference>
<gene>
    <name evidence="1" type="ORF">HUW50_07650</name>
</gene>
<accession>A0ABX6S6M1</accession>
<protein>
    <submittedName>
        <fullName evidence="1">SEC-C domain-containing protein</fullName>
    </submittedName>
</protein>
<organism evidence="1 2">
    <name type="scientific">Metabacillus elymi</name>
    <dbReference type="NCBI Taxonomy" id="2745198"/>
    <lineage>
        <taxon>Bacteria</taxon>
        <taxon>Bacillati</taxon>
        <taxon>Bacillota</taxon>
        <taxon>Bacilli</taxon>
        <taxon>Bacillales</taxon>
        <taxon>Bacillaceae</taxon>
        <taxon>Metabacillus</taxon>
    </lineage>
</organism>
<dbReference type="Pfam" id="PF02810">
    <property type="entry name" value="SEC-C"/>
    <property type="match status" value="1"/>
</dbReference>
<reference evidence="1 2" key="1">
    <citation type="submission" date="2020-06" db="EMBL/GenBank/DDBJ databases">
        <title>Metabacillus dokdonensis sp. nov., isolated from the rhizosphere of Elymus tsukushiensis, a plant native to the Dokdo Islands, Republic of Korea.</title>
        <authorList>
            <person name="Lee S.Y."/>
            <person name="Hwang Y.J."/>
            <person name="Son J.S."/>
            <person name="Ghim S.Y."/>
        </authorList>
    </citation>
    <scope>NUCLEOTIDE SEQUENCE [LARGE SCALE GENOMIC DNA]</scope>
    <source>
        <strain evidence="1 2">KUDC1714</strain>
    </source>
</reference>
<proteinExistence type="predicted"/>
<evidence type="ECO:0000313" key="2">
    <source>
        <dbReference type="Proteomes" id="UP000515490"/>
    </source>
</evidence>
<keyword evidence="2" id="KW-1185">Reference proteome</keyword>
<name>A0ABX6S6M1_9BACI</name>
<evidence type="ECO:0000313" key="1">
    <source>
        <dbReference type="EMBL" id="QNF27401.1"/>
    </source>
</evidence>
<dbReference type="EMBL" id="CP055263">
    <property type="protein sequence ID" value="QNF27401.1"/>
    <property type="molecule type" value="Genomic_DNA"/>
</dbReference>